<accession>A0A6J5S3V7</accession>
<reference evidence="1" key="1">
    <citation type="submission" date="2020-05" db="EMBL/GenBank/DDBJ databases">
        <authorList>
            <person name="Chiriac C."/>
            <person name="Salcher M."/>
            <person name="Ghai R."/>
            <person name="Kavagutti S V."/>
        </authorList>
    </citation>
    <scope>NUCLEOTIDE SEQUENCE</scope>
</reference>
<sequence>MSTIDDLFTYHAPNERTGPLYAAVGAAELDLRRALQHVTNPDCNLTKQARFDMTNDACRAFYTVIESQCPPCADTTVALRTVRLVRMRVNSHLQTGMTDDVSSLIRDARMWANAAIAIDDAEKHPVTS</sequence>
<dbReference type="EMBL" id="LR797331">
    <property type="protein sequence ID" value="CAB4203497.1"/>
    <property type="molecule type" value="Genomic_DNA"/>
</dbReference>
<proteinExistence type="predicted"/>
<organism evidence="1">
    <name type="scientific">uncultured Caudovirales phage</name>
    <dbReference type="NCBI Taxonomy" id="2100421"/>
    <lineage>
        <taxon>Viruses</taxon>
        <taxon>Duplodnaviria</taxon>
        <taxon>Heunggongvirae</taxon>
        <taxon>Uroviricota</taxon>
        <taxon>Caudoviricetes</taxon>
        <taxon>Peduoviridae</taxon>
        <taxon>Maltschvirus</taxon>
        <taxon>Maltschvirus maltsch</taxon>
    </lineage>
</organism>
<gene>
    <name evidence="1" type="ORF">UFOVP1382_113</name>
</gene>
<protein>
    <submittedName>
        <fullName evidence="1">Uncharacterized protein</fullName>
    </submittedName>
</protein>
<name>A0A6J5S3V7_9CAUD</name>
<evidence type="ECO:0000313" key="1">
    <source>
        <dbReference type="EMBL" id="CAB4203497.1"/>
    </source>
</evidence>